<feature type="region of interest" description="Disordered" evidence="2">
    <location>
        <begin position="70"/>
        <end position="143"/>
    </location>
</feature>
<feature type="region of interest" description="Disordered" evidence="2">
    <location>
        <begin position="1"/>
        <end position="25"/>
    </location>
</feature>
<proteinExistence type="predicted"/>
<dbReference type="InterPro" id="IPR050797">
    <property type="entry name" value="Carb_Metab_Trans_Reg"/>
</dbReference>
<dbReference type="AlphaFoldDB" id="A0A427YG25"/>
<feature type="compositionally biased region" description="Basic and acidic residues" evidence="2">
    <location>
        <begin position="1"/>
        <end position="14"/>
    </location>
</feature>
<comment type="caution">
    <text evidence="3">The sequence shown here is derived from an EMBL/GenBank/DDBJ whole genome shotgun (WGS) entry which is preliminary data.</text>
</comment>
<dbReference type="PANTHER" id="PTHR31668">
    <property type="entry name" value="GLUCOSE TRANSPORT TRANSCRIPTION REGULATOR RGT1-RELATED-RELATED"/>
    <property type="match status" value="1"/>
</dbReference>
<name>A0A427YG25_9TREE</name>
<dbReference type="CDD" id="cd12148">
    <property type="entry name" value="fungal_TF_MHR"/>
    <property type="match status" value="1"/>
</dbReference>
<evidence type="ECO:0000256" key="1">
    <source>
        <dbReference type="ARBA" id="ARBA00023242"/>
    </source>
</evidence>
<keyword evidence="4" id="KW-1185">Reference proteome</keyword>
<dbReference type="PANTHER" id="PTHR31668:SF30">
    <property type="entry name" value="ZN(II)2CYS6 TRANSCRIPTION FACTOR (EUROFUNG)"/>
    <property type="match status" value="1"/>
</dbReference>
<gene>
    <name evidence="3" type="ORF">EHS25_001860</name>
</gene>
<organism evidence="3 4">
    <name type="scientific">Saitozyma podzolica</name>
    <dbReference type="NCBI Taxonomy" id="1890683"/>
    <lineage>
        <taxon>Eukaryota</taxon>
        <taxon>Fungi</taxon>
        <taxon>Dikarya</taxon>
        <taxon>Basidiomycota</taxon>
        <taxon>Agaricomycotina</taxon>
        <taxon>Tremellomycetes</taxon>
        <taxon>Tremellales</taxon>
        <taxon>Trimorphomycetaceae</taxon>
        <taxon>Saitozyma</taxon>
    </lineage>
</organism>
<dbReference type="EMBL" id="RSCD01000012">
    <property type="protein sequence ID" value="RSH89874.1"/>
    <property type="molecule type" value="Genomic_DNA"/>
</dbReference>
<keyword evidence="1" id="KW-0539">Nucleus</keyword>
<reference evidence="3 4" key="1">
    <citation type="submission" date="2018-11" db="EMBL/GenBank/DDBJ databases">
        <title>Genome sequence of Saitozyma podzolica DSM 27192.</title>
        <authorList>
            <person name="Aliyu H."/>
            <person name="Gorte O."/>
            <person name="Ochsenreither K."/>
        </authorList>
    </citation>
    <scope>NUCLEOTIDE SEQUENCE [LARGE SCALE GENOMIC DNA]</scope>
    <source>
        <strain evidence="3 4">DSM 27192</strain>
    </source>
</reference>
<dbReference type="Proteomes" id="UP000279259">
    <property type="component" value="Unassembled WGS sequence"/>
</dbReference>
<accession>A0A427YG25</accession>
<evidence type="ECO:0000313" key="3">
    <source>
        <dbReference type="EMBL" id="RSH89874.1"/>
    </source>
</evidence>
<evidence type="ECO:0000256" key="2">
    <source>
        <dbReference type="SAM" id="MobiDB-lite"/>
    </source>
</evidence>
<evidence type="ECO:0000313" key="4">
    <source>
        <dbReference type="Proteomes" id="UP000279259"/>
    </source>
</evidence>
<dbReference type="OrthoDB" id="2595329at2759"/>
<protein>
    <submittedName>
        <fullName evidence="3">Uncharacterized protein</fullName>
    </submittedName>
</protein>
<sequence>MSRGDKRPCGEHMDAASSKQLSLGSADRCRTIKKKCLPALTTTEGRADAARASACMRCDSEGMACTYGHVRQKPGPRPGYQWSRTTSEEAFKGRPSPRNTTGRALSCPDQHPGHPESSDMFMTSQPPTVQEPDPGSPHPRGAAGLSQYISRHSAGKLMDIYVQYIWQLYPCVHLPSFLPQYWARKDEDDGEFLTVALAILTVSLSHVPNKWLKIPDEELADMMRSCLGGLEKLVDDMLENEPSLSTMIALCLRNAVWYNLNRKARAQTSTGLLLSAYHQLRLYDPLSYAAYGKSFHGRATVGTDQQLVQMMDKSNAAKLDCPAALRRIDFGGIPHAELTAEELVDPLTSNVAGIRGFRHVSRLILERAVIIRSERLGRTSLADVEETLRLLDQVLADNAREMENCEPEFALGGNSVLSVHSWAAYLQRLK</sequence>